<evidence type="ECO:0000313" key="1">
    <source>
        <dbReference type="EMBL" id="MBK8524163.1"/>
    </source>
</evidence>
<dbReference type="AlphaFoldDB" id="A0A9D7K0S6"/>
<comment type="caution">
    <text evidence="1">The sequence shown here is derived from an EMBL/GenBank/DDBJ whole genome shotgun (WGS) entry which is preliminary data.</text>
</comment>
<gene>
    <name evidence="1" type="ORF">IPL58_08555</name>
</gene>
<accession>A0A9D7K0S6</accession>
<dbReference type="EMBL" id="JADJUC010000007">
    <property type="protein sequence ID" value="MBK8524163.1"/>
    <property type="molecule type" value="Genomic_DNA"/>
</dbReference>
<name>A0A9D7K0S6_9PROT</name>
<protein>
    <submittedName>
        <fullName evidence="1">Uncharacterized protein</fullName>
    </submittedName>
</protein>
<organism evidence="1 2">
    <name type="scientific">Candidatus Proximibacter danicus</name>
    <dbReference type="NCBI Taxonomy" id="2954365"/>
    <lineage>
        <taxon>Bacteria</taxon>
        <taxon>Pseudomonadati</taxon>
        <taxon>Pseudomonadota</taxon>
        <taxon>Betaproteobacteria</taxon>
        <taxon>Candidatus Proximibacter</taxon>
    </lineage>
</organism>
<dbReference type="Proteomes" id="UP000886689">
    <property type="component" value="Unassembled WGS sequence"/>
</dbReference>
<reference evidence="1" key="1">
    <citation type="submission" date="2020-10" db="EMBL/GenBank/DDBJ databases">
        <title>Connecting structure to function with the recovery of over 1000 high-quality activated sludge metagenome-assembled genomes encoding full-length rRNA genes using long-read sequencing.</title>
        <authorList>
            <person name="Singleton C.M."/>
            <person name="Petriglieri F."/>
            <person name="Kristensen J.M."/>
            <person name="Kirkegaard R.H."/>
            <person name="Michaelsen T.Y."/>
            <person name="Andersen M.H."/>
            <person name="Karst S.M."/>
            <person name="Dueholm M.S."/>
            <person name="Nielsen P.H."/>
            <person name="Albertsen M."/>
        </authorList>
    </citation>
    <scope>NUCLEOTIDE SEQUENCE</scope>
    <source>
        <strain evidence="1">Hirt_18-Q3-R61-65_BATAC.395</strain>
    </source>
</reference>
<sequence length="106" mass="11291">MSAKFRYFPAIIRSEHEAAIDALASLDIPRGEVMNLLVAGWGQTGGAILAEVDVGRPVAAVPLPDGRWAACNTFPDHACGSHADAERTLARLLKRGRRGLVVCVAQ</sequence>
<evidence type="ECO:0000313" key="2">
    <source>
        <dbReference type="Proteomes" id="UP000886689"/>
    </source>
</evidence>
<proteinExistence type="predicted"/>